<protein>
    <submittedName>
        <fullName evidence="2">Uncharacterized protein</fullName>
    </submittedName>
</protein>
<evidence type="ECO:0000256" key="1">
    <source>
        <dbReference type="SAM" id="Coils"/>
    </source>
</evidence>
<dbReference type="KEGG" id="asau:88173487"/>
<accession>A0AAX4H9Y8</accession>
<dbReference type="GeneID" id="88173487"/>
<dbReference type="Proteomes" id="UP001338582">
    <property type="component" value="Chromosome 3"/>
</dbReference>
<keyword evidence="3" id="KW-1185">Reference proteome</keyword>
<evidence type="ECO:0000313" key="2">
    <source>
        <dbReference type="EMBL" id="WPK25119.1"/>
    </source>
</evidence>
<gene>
    <name evidence="2" type="ORF">PUMCH_002422</name>
</gene>
<keyword evidence="1" id="KW-0175">Coiled coil</keyword>
<proteinExistence type="predicted"/>
<name>A0AAX4H9Y8_9ASCO</name>
<feature type="coiled-coil region" evidence="1">
    <location>
        <begin position="144"/>
        <end position="171"/>
    </location>
</feature>
<reference evidence="2 3" key="1">
    <citation type="submission" date="2023-10" db="EMBL/GenBank/DDBJ databases">
        <title>Draft Genome Sequence of Candida saopaulonensis from a very Premature Infant with Sepsis.</title>
        <authorList>
            <person name="Ning Y."/>
            <person name="Dai R."/>
            <person name="Xiao M."/>
            <person name="Xu Y."/>
            <person name="Yan Q."/>
            <person name="Zhang L."/>
        </authorList>
    </citation>
    <scope>NUCLEOTIDE SEQUENCE [LARGE SCALE GENOMIC DNA]</scope>
    <source>
        <strain evidence="2 3">19XY460</strain>
    </source>
</reference>
<sequence length="274" mass="32631">MSISKLVEEFCQNSDHDSLAVPIFRVRLALDHIQHIFERLTHIMRSENRLLEPKSNRYHANYQVRQVPTTSVQFLRLEQDLYTSVDAAQNVRKTMKFLNYDVKSAAYHSKQIERLQKVMNQNWRQENDYLESEMVVFSNFTRLILQDKRIVDEMENKVKELEIEFKKLFELLEPRIWQMANEDKECDVDDIIQNSRMQYNTLVAKSKTVMILTERIQSLFGAAMRLKVVKLMEPQIKKSEGYDFLNALPVMLEKQQRCRILTSPLPRYTYRSTI</sequence>
<evidence type="ECO:0000313" key="3">
    <source>
        <dbReference type="Proteomes" id="UP001338582"/>
    </source>
</evidence>
<dbReference type="EMBL" id="CP138896">
    <property type="protein sequence ID" value="WPK25119.1"/>
    <property type="molecule type" value="Genomic_DNA"/>
</dbReference>
<dbReference type="RefSeq" id="XP_062877502.1">
    <property type="nucleotide sequence ID" value="XM_063021432.1"/>
</dbReference>
<organism evidence="2 3">
    <name type="scientific">Australozyma saopauloensis</name>
    <dbReference type="NCBI Taxonomy" id="291208"/>
    <lineage>
        <taxon>Eukaryota</taxon>
        <taxon>Fungi</taxon>
        <taxon>Dikarya</taxon>
        <taxon>Ascomycota</taxon>
        <taxon>Saccharomycotina</taxon>
        <taxon>Pichiomycetes</taxon>
        <taxon>Metschnikowiaceae</taxon>
        <taxon>Australozyma</taxon>
    </lineage>
</organism>
<dbReference type="AlphaFoldDB" id="A0AAX4H9Y8"/>